<feature type="compositionally biased region" description="Basic and acidic residues" evidence="10">
    <location>
        <begin position="494"/>
        <end position="506"/>
    </location>
</feature>
<evidence type="ECO:0000313" key="12">
    <source>
        <dbReference type="EMBL" id="KAK2964346.1"/>
    </source>
</evidence>
<evidence type="ECO:0000256" key="1">
    <source>
        <dbReference type="ARBA" id="ARBA00001947"/>
    </source>
</evidence>
<evidence type="ECO:0000256" key="3">
    <source>
        <dbReference type="ARBA" id="ARBA00022602"/>
    </source>
</evidence>
<keyword evidence="13" id="KW-1185">Reference proteome</keyword>
<keyword evidence="6" id="KW-0677">Repeat</keyword>
<evidence type="ECO:0000259" key="11">
    <source>
        <dbReference type="Pfam" id="PF00432"/>
    </source>
</evidence>
<dbReference type="SUPFAM" id="SSF48239">
    <property type="entry name" value="Terpenoid cyclases/Protein prenyltransferases"/>
    <property type="match status" value="1"/>
</dbReference>
<dbReference type="InterPro" id="IPR001330">
    <property type="entry name" value="Prenyltrans"/>
</dbReference>
<dbReference type="PANTHER" id="PTHR11774:SF11">
    <property type="entry name" value="GERANYLGERANYL TRANSFERASE TYPE-2 SUBUNIT BETA"/>
    <property type="match status" value="1"/>
</dbReference>
<evidence type="ECO:0000313" key="13">
    <source>
        <dbReference type="Proteomes" id="UP001281761"/>
    </source>
</evidence>
<dbReference type="GO" id="GO:0004662">
    <property type="term" value="F:CAAX-protein geranylgeranyltransferase activity"/>
    <property type="evidence" value="ECO:0007669"/>
    <property type="project" value="UniProtKB-EC"/>
</dbReference>
<protein>
    <recommendedName>
        <fullName evidence="8">Geranylgeranyl transferase type II subunit beta</fullName>
    </recommendedName>
    <alternativeName>
        <fullName evidence="9">Type II protein geranyl-geranyltransferase subunit beta</fullName>
    </alternativeName>
</protein>
<name>A0ABQ9YKR1_9EUKA</name>
<gene>
    <name evidence="12" type="ORF">BLNAU_877</name>
</gene>
<keyword evidence="3" id="KW-0637">Prenyltransferase</keyword>
<evidence type="ECO:0000256" key="5">
    <source>
        <dbReference type="ARBA" id="ARBA00022723"/>
    </source>
</evidence>
<keyword evidence="5" id="KW-0479">Metal-binding</keyword>
<comment type="caution">
    <text evidence="12">The sequence shown here is derived from an EMBL/GenBank/DDBJ whole genome shotgun (WGS) entry which is preliminary data.</text>
</comment>
<comment type="cofactor">
    <cofactor evidence="1">
        <name>Zn(2+)</name>
        <dbReference type="ChEBI" id="CHEBI:29105"/>
    </cofactor>
</comment>
<comment type="similarity">
    <text evidence="2">Belongs to the protein prenyltransferase subunit beta family.</text>
</comment>
<dbReference type="Pfam" id="PF00432">
    <property type="entry name" value="Prenyltrans"/>
    <property type="match status" value="1"/>
</dbReference>
<keyword evidence="7" id="KW-0862">Zinc</keyword>
<dbReference type="Gene3D" id="1.50.10.20">
    <property type="match status" value="1"/>
</dbReference>
<dbReference type="EMBL" id="JARBJD010000003">
    <property type="protein sequence ID" value="KAK2964346.1"/>
    <property type="molecule type" value="Genomic_DNA"/>
</dbReference>
<proteinExistence type="inferred from homology"/>
<organism evidence="12 13">
    <name type="scientific">Blattamonas nauphoetae</name>
    <dbReference type="NCBI Taxonomy" id="2049346"/>
    <lineage>
        <taxon>Eukaryota</taxon>
        <taxon>Metamonada</taxon>
        <taxon>Preaxostyla</taxon>
        <taxon>Oxymonadida</taxon>
        <taxon>Blattamonas</taxon>
    </lineage>
</organism>
<evidence type="ECO:0000256" key="6">
    <source>
        <dbReference type="ARBA" id="ARBA00022737"/>
    </source>
</evidence>
<feature type="region of interest" description="Disordered" evidence="10">
    <location>
        <begin position="494"/>
        <end position="528"/>
    </location>
</feature>
<evidence type="ECO:0000256" key="7">
    <source>
        <dbReference type="ARBA" id="ARBA00022833"/>
    </source>
</evidence>
<evidence type="ECO:0000256" key="10">
    <source>
        <dbReference type="SAM" id="MobiDB-lite"/>
    </source>
</evidence>
<evidence type="ECO:0000256" key="2">
    <source>
        <dbReference type="ARBA" id="ARBA00010497"/>
    </source>
</evidence>
<dbReference type="InterPro" id="IPR008930">
    <property type="entry name" value="Terpenoid_cyclase/PrenylTrfase"/>
</dbReference>
<sequence length="528" mass="59276">MFNRHRRFFQGSLFGRLPSRHESLDTTRTTLAHLLLSGLGSINSISVLTDEQKEGITNWIMLHYVKSSESTYQGSPEENIPVCGFSAEVGSLDITLASTYSSLAVLSILHPEKELNQFVDTAAIAQSLKYFQNPNGSFRACISPSDSDVRLNFCACACARFCGNDFGQIDINQLEQYLVGLQNYDGGFSGANASESHAGNTFCAVMSLEILGKIDSIPDKDGLIRFLVNRQQYENGGFNGRPNKLEDVCYTWWIGSILKIFGIESFISSSYMIGFLSQCYDVFHGGVKKDQTCDHADPLHAGLGLLGESIFIDTFLDELDEHIDRMEIKEKFAKIHSDSLSDKDHLQPTKAPCTHACNCDHHEEQAALRIPAGDWIIADPEIKHSESFVNTYGPNPLTEEFMHDVTVSFSTDRRFANVQTWEVAAEADIFTNCDPRLVIPRPKSDPASAEIAEKNEKRMKRIQETCKAVQKRDAKFRTERALYQKKLQVELAMEKVSMEEAKRRNEEEDPVPPTEERNQGQDITDEPT</sequence>
<reference evidence="12 13" key="1">
    <citation type="journal article" date="2022" name="bioRxiv">
        <title>Genomics of Preaxostyla Flagellates Illuminates Evolutionary Transitions and the Path Towards Mitochondrial Loss.</title>
        <authorList>
            <person name="Novak L.V.F."/>
            <person name="Treitli S.C."/>
            <person name="Pyrih J."/>
            <person name="Halakuc P."/>
            <person name="Pipaliya S.V."/>
            <person name="Vacek V."/>
            <person name="Brzon O."/>
            <person name="Soukal P."/>
            <person name="Eme L."/>
            <person name="Dacks J.B."/>
            <person name="Karnkowska A."/>
            <person name="Elias M."/>
            <person name="Hampl V."/>
        </authorList>
    </citation>
    <scope>NUCLEOTIDE SEQUENCE [LARGE SCALE GENOMIC DNA]</scope>
    <source>
        <strain evidence="12">NAU3</strain>
        <tissue evidence="12">Gut</tissue>
    </source>
</reference>
<dbReference type="InterPro" id="IPR045089">
    <property type="entry name" value="PGGT1B-like"/>
</dbReference>
<accession>A0ABQ9YKR1</accession>
<feature type="domain" description="Prenyltransferase alpha-alpha toroid" evidence="11">
    <location>
        <begin position="3"/>
        <end position="312"/>
    </location>
</feature>
<dbReference type="Proteomes" id="UP001281761">
    <property type="component" value="Unassembled WGS sequence"/>
</dbReference>
<evidence type="ECO:0000256" key="8">
    <source>
        <dbReference type="ARBA" id="ARBA00030816"/>
    </source>
</evidence>
<dbReference type="PANTHER" id="PTHR11774">
    <property type="entry name" value="GERANYLGERANYL TRANSFERASE TYPE BETA SUBUNIT"/>
    <property type="match status" value="1"/>
</dbReference>
<evidence type="ECO:0000256" key="9">
    <source>
        <dbReference type="ARBA" id="ARBA00032766"/>
    </source>
</evidence>
<keyword evidence="4 12" id="KW-0808">Transferase</keyword>
<evidence type="ECO:0000256" key="4">
    <source>
        <dbReference type="ARBA" id="ARBA00022679"/>
    </source>
</evidence>